<keyword evidence="3 10" id="KW-0812">Transmembrane</keyword>
<evidence type="ECO:0000256" key="7">
    <source>
        <dbReference type="ARBA" id="ARBA00023136"/>
    </source>
</evidence>
<comment type="subcellular location">
    <subcellularLocation>
        <location evidence="1">Membrane</location>
        <topology evidence="1">Multi-pass membrane protein</topology>
    </subcellularLocation>
</comment>
<feature type="transmembrane region" description="Helical" evidence="10">
    <location>
        <begin position="103"/>
        <end position="124"/>
    </location>
</feature>
<dbReference type="InterPro" id="IPR038354">
    <property type="entry name" value="VKOR_sf"/>
</dbReference>
<dbReference type="Gene3D" id="1.20.1440.130">
    <property type="entry name" value="VKOR domain"/>
    <property type="match status" value="1"/>
</dbReference>
<keyword evidence="5 10" id="KW-1133">Transmembrane helix</keyword>
<accession>A0A6J6BVG6</accession>
<proteinExistence type="inferred from homology"/>
<keyword evidence="9" id="KW-0676">Redox-active center</keyword>
<keyword evidence="4" id="KW-0874">Quinone</keyword>
<gene>
    <name evidence="12" type="ORF">UFOPK1433_00625</name>
</gene>
<evidence type="ECO:0000256" key="2">
    <source>
        <dbReference type="ARBA" id="ARBA00006214"/>
    </source>
</evidence>
<evidence type="ECO:0000256" key="5">
    <source>
        <dbReference type="ARBA" id="ARBA00022989"/>
    </source>
</evidence>
<feature type="transmembrane region" description="Helical" evidence="10">
    <location>
        <begin position="129"/>
        <end position="150"/>
    </location>
</feature>
<feature type="transmembrane region" description="Helical" evidence="10">
    <location>
        <begin position="20"/>
        <end position="38"/>
    </location>
</feature>
<evidence type="ECO:0000256" key="3">
    <source>
        <dbReference type="ARBA" id="ARBA00022692"/>
    </source>
</evidence>
<keyword evidence="7 10" id="KW-0472">Membrane</keyword>
<dbReference type="GO" id="GO:0016491">
    <property type="term" value="F:oxidoreductase activity"/>
    <property type="evidence" value="ECO:0007669"/>
    <property type="project" value="UniProtKB-KW"/>
</dbReference>
<dbReference type="EMBL" id="CAEZSN010000060">
    <property type="protein sequence ID" value="CAB4543171.1"/>
    <property type="molecule type" value="Genomic_DNA"/>
</dbReference>
<evidence type="ECO:0000256" key="8">
    <source>
        <dbReference type="ARBA" id="ARBA00023157"/>
    </source>
</evidence>
<evidence type="ECO:0000259" key="11">
    <source>
        <dbReference type="SMART" id="SM00756"/>
    </source>
</evidence>
<feature type="transmembrane region" description="Helical" evidence="10">
    <location>
        <begin position="75"/>
        <end position="97"/>
    </location>
</feature>
<dbReference type="SMART" id="SM00756">
    <property type="entry name" value="VKc"/>
    <property type="match status" value="1"/>
</dbReference>
<reference evidence="12" key="1">
    <citation type="submission" date="2020-05" db="EMBL/GenBank/DDBJ databases">
        <authorList>
            <person name="Chiriac C."/>
            <person name="Salcher M."/>
            <person name="Ghai R."/>
            <person name="Kavagutti S V."/>
        </authorList>
    </citation>
    <scope>NUCLEOTIDE SEQUENCE</scope>
</reference>
<sequence length="207" mass="23250">MSNLKTSDDLIDSPSRRFAISSILLGFLGLVAAFSLSVEKIHLLQNKDAVLSCDLNPFISCGTVMQKAQASLFGFPNSFVGLMAFTAPIFIGFAILAGARFKIWFWRLYLVGISMGLIFVLWLFTQSTFVIHVLCPYCIVAWLAMIPLFWRTFLWSAAEGVIDVPVKTVGFFVRAADNAWMFTLGTEFLAAITIIVAFWDTWYLLFR</sequence>
<name>A0A6J6BVG6_9ZZZZ</name>
<dbReference type="AlphaFoldDB" id="A0A6J6BVG6"/>
<protein>
    <submittedName>
        <fullName evidence="12">Unannotated protein</fullName>
    </submittedName>
</protein>
<organism evidence="12">
    <name type="scientific">freshwater metagenome</name>
    <dbReference type="NCBI Taxonomy" id="449393"/>
    <lineage>
        <taxon>unclassified sequences</taxon>
        <taxon>metagenomes</taxon>
        <taxon>ecological metagenomes</taxon>
    </lineage>
</organism>
<feature type="transmembrane region" description="Helical" evidence="10">
    <location>
        <begin position="188"/>
        <end position="206"/>
    </location>
</feature>
<dbReference type="InterPro" id="IPR012932">
    <property type="entry name" value="VKOR"/>
</dbReference>
<feature type="domain" description="Vitamin K epoxide reductase" evidence="11">
    <location>
        <begin position="15"/>
        <end position="156"/>
    </location>
</feature>
<dbReference type="GO" id="GO:0016020">
    <property type="term" value="C:membrane"/>
    <property type="evidence" value="ECO:0007669"/>
    <property type="project" value="UniProtKB-SubCell"/>
</dbReference>
<dbReference type="CDD" id="cd12922">
    <property type="entry name" value="VKOR_5"/>
    <property type="match status" value="1"/>
</dbReference>
<dbReference type="InterPro" id="IPR041714">
    <property type="entry name" value="VKOR_Actinobacteria"/>
</dbReference>
<comment type="similarity">
    <text evidence="2">Belongs to the VKOR family.</text>
</comment>
<dbReference type="Pfam" id="PF07884">
    <property type="entry name" value="VKOR"/>
    <property type="match status" value="1"/>
</dbReference>
<evidence type="ECO:0000256" key="10">
    <source>
        <dbReference type="SAM" id="Phobius"/>
    </source>
</evidence>
<keyword evidence="6" id="KW-0560">Oxidoreductase</keyword>
<evidence type="ECO:0000256" key="9">
    <source>
        <dbReference type="ARBA" id="ARBA00023284"/>
    </source>
</evidence>
<evidence type="ECO:0000256" key="1">
    <source>
        <dbReference type="ARBA" id="ARBA00004141"/>
    </source>
</evidence>
<keyword evidence="8" id="KW-1015">Disulfide bond</keyword>
<evidence type="ECO:0000256" key="4">
    <source>
        <dbReference type="ARBA" id="ARBA00022719"/>
    </source>
</evidence>
<dbReference type="GO" id="GO:0048038">
    <property type="term" value="F:quinone binding"/>
    <property type="evidence" value="ECO:0007669"/>
    <property type="project" value="UniProtKB-KW"/>
</dbReference>
<evidence type="ECO:0000256" key="6">
    <source>
        <dbReference type="ARBA" id="ARBA00023002"/>
    </source>
</evidence>
<evidence type="ECO:0000313" key="12">
    <source>
        <dbReference type="EMBL" id="CAB4543171.1"/>
    </source>
</evidence>